<dbReference type="InterPro" id="IPR036265">
    <property type="entry name" value="HIT-like_sf"/>
</dbReference>
<gene>
    <name evidence="3" type="ORF">NG792_23390</name>
</gene>
<dbReference type="PIRSF" id="PIRSF000846">
    <property type="entry name" value="ATP_adenylyltr"/>
    <property type="match status" value="1"/>
</dbReference>
<feature type="domain" description="ATP adenylyltransferase C-terminal" evidence="1">
    <location>
        <begin position="193"/>
        <end position="300"/>
    </location>
</feature>
<dbReference type="Pfam" id="PF19327">
    <property type="entry name" value="Ap4A_phos_N"/>
    <property type="match status" value="1"/>
</dbReference>
<dbReference type="Gene3D" id="3.30.428.70">
    <property type="match status" value="1"/>
</dbReference>
<feature type="domain" description="Ap4A phosphorylase 1/2 N-terminal" evidence="2">
    <location>
        <begin position="4"/>
        <end position="178"/>
    </location>
</feature>
<dbReference type="InterPro" id="IPR045759">
    <property type="entry name" value="Ap4A_phos1/2_N"/>
</dbReference>
<dbReference type="PANTHER" id="PTHR38420">
    <property type="entry name" value="AP-4-A PHOSPHORYLASE II"/>
    <property type="match status" value="1"/>
</dbReference>
<dbReference type="PANTHER" id="PTHR38420:SF1">
    <property type="entry name" value="PUTATIVE (AFU_ORTHOLOGUE AFUA_5G14690)-RELATED"/>
    <property type="match status" value="1"/>
</dbReference>
<comment type="caution">
    <text evidence="3">The sequence shown here is derived from an EMBL/GenBank/DDBJ whole genome shotgun (WGS) entry which is preliminary data.</text>
</comment>
<evidence type="ECO:0000313" key="3">
    <source>
        <dbReference type="EMBL" id="MCT7980674.1"/>
    </source>
</evidence>
<accession>A0ABT2ND95</accession>
<dbReference type="InterPro" id="IPR009163">
    <property type="entry name" value="Ap4A_phos1/2"/>
</dbReference>
<evidence type="ECO:0000259" key="1">
    <source>
        <dbReference type="Pfam" id="PF09830"/>
    </source>
</evidence>
<evidence type="ECO:0000259" key="2">
    <source>
        <dbReference type="Pfam" id="PF19327"/>
    </source>
</evidence>
<dbReference type="EMBL" id="JAMXFA010000042">
    <property type="protein sequence ID" value="MCT7980674.1"/>
    <property type="molecule type" value="Genomic_DNA"/>
</dbReference>
<dbReference type="RefSeq" id="WP_261237020.1">
    <property type="nucleotide sequence ID" value="NZ_JAMXFA010000042.1"/>
</dbReference>
<sequence>MQSSLTLEPDTLWFKVKHCTKQGIESGALQSIPTDSEFLETQGMRFLVRILSNLVRKQKAKQSEAQKTQKSGQEFNPFLPYERDLFVTDISPTHVCLLNKFNVVDYHLLLVTRELEDQEMLLTLADFEAMWGCLQQFDGLGFYNGGKEAGASQRHKHLQLVPLPIAAEGPRIPLEAAIMSATVIDGVGKIAAFPFDCAVSFFDPDLFNHPVEAAQITLKSYFQLLATVGLKAEETSPKQAGPYNLLMTRNWMLIVPRSQENFESISINSLAFAGSLFVRNAQEMELLQSAGPLKILETVGRSPRF</sequence>
<dbReference type="SUPFAM" id="SSF54197">
    <property type="entry name" value="HIT-like"/>
    <property type="match status" value="1"/>
</dbReference>
<name>A0ABT2ND95_9CYAN</name>
<dbReference type="Proteomes" id="UP001525961">
    <property type="component" value="Unassembled WGS sequence"/>
</dbReference>
<keyword evidence="4" id="KW-1185">Reference proteome</keyword>
<dbReference type="InterPro" id="IPR019200">
    <property type="entry name" value="ATP_adenylylTrfase_C"/>
</dbReference>
<organism evidence="3 4">
    <name type="scientific">Laspinema olomoucense D3b</name>
    <dbReference type="NCBI Taxonomy" id="2953688"/>
    <lineage>
        <taxon>Bacteria</taxon>
        <taxon>Bacillati</taxon>
        <taxon>Cyanobacteriota</taxon>
        <taxon>Cyanophyceae</taxon>
        <taxon>Oscillatoriophycideae</taxon>
        <taxon>Oscillatoriales</taxon>
        <taxon>Laspinemataceae</taxon>
        <taxon>Laspinema</taxon>
        <taxon>Laspinema olomoucense</taxon>
    </lineage>
</organism>
<dbReference type="InterPro" id="IPR043171">
    <property type="entry name" value="Ap4A_phos1/2-like"/>
</dbReference>
<reference evidence="3 4" key="1">
    <citation type="journal article" date="2022" name="Front. Microbiol.">
        <title>High genomic differentiation and limited gene flow indicate recent cryptic speciation within the genus Laspinema (cyanobacteria).</title>
        <authorList>
            <person name="Stanojkovic A."/>
            <person name="Skoupy S."/>
            <person name="Skaloud P."/>
            <person name="Dvorak P."/>
        </authorList>
    </citation>
    <scope>NUCLEOTIDE SEQUENCE [LARGE SCALE GENOMIC DNA]</scope>
    <source>
        <strain evidence="3 4">D3b</strain>
    </source>
</reference>
<evidence type="ECO:0000313" key="4">
    <source>
        <dbReference type="Proteomes" id="UP001525961"/>
    </source>
</evidence>
<protein>
    <submittedName>
        <fullName evidence="3">Phosphorylase</fullName>
    </submittedName>
</protein>
<proteinExistence type="predicted"/>
<dbReference type="Pfam" id="PF09830">
    <property type="entry name" value="ATP_transf"/>
    <property type="match status" value="1"/>
</dbReference>